<evidence type="ECO:0000313" key="3">
    <source>
        <dbReference type="Proteomes" id="UP000231701"/>
    </source>
</evidence>
<keyword evidence="1" id="KW-0812">Transmembrane</keyword>
<proteinExistence type="predicted"/>
<dbReference type="EMBL" id="CP018799">
    <property type="protein sequence ID" value="ATX79926.1"/>
    <property type="molecule type" value="Genomic_DNA"/>
</dbReference>
<keyword evidence="1" id="KW-1133">Transmembrane helix</keyword>
<name>A0A2K8L6Q5_MARES</name>
<feature type="transmembrane region" description="Helical" evidence="1">
    <location>
        <begin position="25"/>
        <end position="46"/>
    </location>
</feature>
<dbReference type="AlphaFoldDB" id="A0A2K8L6Q5"/>
<keyword evidence="3" id="KW-1185">Reference proteome</keyword>
<keyword evidence="1" id="KW-0472">Membrane</keyword>
<sequence length="63" mass="7068">MQWIYVYIFCFIFERSDKNERGATVVEYGILVSIIAIAAIAVILIIGDYLETSFQGASDAFPD</sequence>
<accession>A0A2K8L6Q5</accession>
<dbReference type="Proteomes" id="UP000231701">
    <property type="component" value="Chromosome"/>
</dbReference>
<reference evidence="2 3" key="1">
    <citation type="submission" date="2016-12" db="EMBL/GenBank/DDBJ databases">
        <title>Isolation and genomic insights into novel planktonic Zetaproteobacteria from stratified waters of the Chesapeake Bay.</title>
        <authorList>
            <person name="McAllister S.M."/>
            <person name="Kato S."/>
            <person name="Chan C.S."/>
            <person name="Chiu B.K."/>
            <person name="Field E.K."/>
        </authorList>
    </citation>
    <scope>NUCLEOTIDE SEQUENCE [LARGE SCALE GENOMIC DNA]</scope>
    <source>
        <strain evidence="2 3">CP-5</strain>
    </source>
</reference>
<evidence type="ECO:0000256" key="1">
    <source>
        <dbReference type="SAM" id="Phobius"/>
    </source>
</evidence>
<protein>
    <submittedName>
        <fullName evidence="2">Pilus assembly protein Flp/PilA</fullName>
    </submittedName>
</protein>
<organism evidence="2 3">
    <name type="scientific">Mariprofundus aestuarium</name>
    <dbReference type="NCBI Taxonomy" id="1921086"/>
    <lineage>
        <taxon>Bacteria</taxon>
        <taxon>Pseudomonadati</taxon>
        <taxon>Pseudomonadota</taxon>
        <taxon>Candidatius Mariprofundia</taxon>
        <taxon>Mariprofundales</taxon>
        <taxon>Mariprofundaceae</taxon>
        <taxon>Mariprofundus</taxon>
    </lineage>
</organism>
<dbReference type="InterPro" id="IPR007047">
    <property type="entry name" value="Flp_Fap"/>
</dbReference>
<gene>
    <name evidence="2" type="ORF">Ga0123461_1512</name>
</gene>
<evidence type="ECO:0000313" key="2">
    <source>
        <dbReference type="EMBL" id="ATX79926.1"/>
    </source>
</evidence>
<dbReference type="KEGG" id="maes:Ga0123461_1512"/>
<dbReference type="Pfam" id="PF04964">
    <property type="entry name" value="Flp_Fap"/>
    <property type="match status" value="1"/>
</dbReference>